<dbReference type="Gene3D" id="3.90.1750.20">
    <property type="entry name" value="Putative Large Serine Recombinase, Chain B, Domain 2"/>
    <property type="match status" value="1"/>
</dbReference>
<dbReference type="Gene3D" id="3.40.50.1390">
    <property type="entry name" value="Resolvase, N-terminal catalytic domain"/>
    <property type="match status" value="1"/>
</dbReference>
<proteinExistence type="predicted"/>
<evidence type="ECO:0000313" key="4">
    <source>
        <dbReference type="Proteomes" id="UP001595377"/>
    </source>
</evidence>
<reference evidence="4" key="1">
    <citation type="journal article" date="2019" name="Int. J. Syst. Evol. Microbiol.">
        <title>The Global Catalogue of Microorganisms (GCM) 10K type strain sequencing project: providing services to taxonomists for standard genome sequencing and annotation.</title>
        <authorList>
            <consortium name="The Broad Institute Genomics Platform"/>
            <consortium name="The Broad Institute Genome Sequencing Center for Infectious Disease"/>
            <person name="Wu L."/>
            <person name="Ma J."/>
        </authorList>
    </citation>
    <scope>NUCLEOTIDE SEQUENCE [LARGE SCALE GENOMIC DNA]</scope>
    <source>
        <strain evidence="4">KCTC 52677</strain>
    </source>
</reference>
<dbReference type="Pfam" id="PF07508">
    <property type="entry name" value="Recombinase"/>
    <property type="match status" value="1"/>
</dbReference>
<dbReference type="PANTHER" id="PTHR30461:SF23">
    <property type="entry name" value="DNA RECOMBINASE-RELATED"/>
    <property type="match status" value="1"/>
</dbReference>
<feature type="domain" description="Recombinase" evidence="2">
    <location>
        <begin position="169"/>
        <end position="300"/>
    </location>
</feature>
<dbReference type="InterPro" id="IPR006119">
    <property type="entry name" value="Resolv_N"/>
</dbReference>
<evidence type="ECO:0000259" key="2">
    <source>
        <dbReference type="PROSITE" id="PS51737"/>
    </source>
</evidence>
<gene>
    <name evidence="3" type="ORF">ACFOHH_00625</name>
</gene>
<dbReference type="PROSITE" id="PS51737">
    <property type="entry name" value="RECOMBINASE_DNA_BIND"/>
    <property type="match status" value="1"/>
</dbReference>
<dbReference type="SMART" id="SM00857">
    <property type="entry name" value="Resolvase"/>
    <property type="match status" value="1"/>
</dbReference>
<evidence type="ECO:0000313" key="3">
    <source>
        <dbReference type="EMBL" id="MFC3071603.1"/>
    </source>
</evidence>
<dbReference type="SUPFAM" id="SSF53041">
    <property type="entry name" value="Resolvase-like"/>
    <property type="match status" value="1"/>
</dbReference>
<feature type="domain" description="Resolvase/invertase-type recombinase catalytic" evidence="1">
    <location>
        <begin position="13"/>
        <end position="161"/>
    </location>
</feature>
<accession>A0ABV7DBE2</accession>
<dbReference type="EMBL" id="JBHRSP010000001">
    <property type="protein sequence ID" value="MFC3071603.1"/>
    <property type="molecule type" value="Genomic_DNA"/>
</dbReference>
<keyword evidence="4" id="KW-1185">Reference proteome</keyword>
<dbReference type="InterPro" id="IPR011109">
    <property type="entry name" value="DNA_bind_recombinase_dom"/>
</dbReference>
<sequence>MKTAPAEQPVASRAALYMRVSTGRQAESDLSIPDQRRQATAFCKARGWEVVNEFVDAGLSGTTDNRPELQRLLDLATNGAPPFDVVVVHSLSRFMRDAFLQEMHVRRLAKAGVRLVSMTQDVGDDPVGVMVRQVFALFDEYQSNEIRKHVSRSMNENARQGFWNGAAPPFGYTTVVVGQRGARFKKKLAIDPVEAETVRLMFRLLTEGDGTTGPMGVKAAVCWLNERGYRTRGGARWGIGPLYNLISNTVYKGEAVFNRMDSKTRKPKPVSEHIIVPVDPIIDPAVFDALQAQMRERNPKVLPPRVVTGPILLTGIATCASCGGGMTIRTGKSGRYRYYVCAAAAQKGKTACAGRSVPMDRLDNAVMDRVSDELLMPDRVADMLRGLMDRQTKRDEDYGNRLTALRGKLSEAEGRLTRLYQAIENGIADPNDPTLKDRIAAVKTERDIAQAAFDRAVAEMRPEARITEEKIASFVGTMRDNVLSGDTPFRRAWLRAVIDGVEVDDREIRIHGRRTVLERLVMGGGATPAGVPSFVRKWRTRRDSNS</sequence>
<dbReference type="Pfam" id="PF00239">
    <property type="entry name" value="Resolvase"/>
    <property type="match status" value="1"/>
</dbReference>
<name>A0ABV7DBE2_9HYPH</name>
<dbReference type="Pfam" id="PF13408">
    <property type="entry name" value="Zn_ribbon_recom"/>
    <property type="match status" value="1"/>
</dbReference>
<comment type="caution">
    <text evidence="3">The sequence shown here is derived from an EMBL/GenBank/DDBJ whole genome shotgun (WGS) entry which is preliminary data.</text>
</comment>
<dbReference type="PANTHER" id="PTHR30461">
    <property type="entry name" value="DNA-INVERTASE FROM LAMBDOID PROPHAGE"/>
    <property type="match status" value="1"/>
</dbReference>
<dbReference type="Proteomes" id="UP001595377">
    <property type="component" value="Unassembled WGS sequence"/>
</dbReference>
<dbReference type="RefSeq" id="WP_257315954.1">
    <property type="nucleotide sequence ID" value="NZ_JANFDG010000016.1"/>
</dbReference>
<dbReference type="InterPro" id="IPR038109">
    <property type="entry name" value="DNA_bind_recomb_sf"/>
</dbReference>
<dbReference type="CDD" id="cd00338">
    <property type="entry name" value="Ser_Recombinase"/>
    <property type="match status" value="1"/>
</dbReference>
<evidence type="ECO:0000259" key="1">
    <source>
        <dbReference type="PROSITE" id="PS51736"/>
    </source>
</evidence>
<protein>
    <submittedName>
        <fullName evidence="3">Recombinase family protein</fullName>
    </submittedName>
</protein>
<dbReference type="InterPro" id="IPR036162">
    <property type="entry name" value="Resolvase-like_N_sf"/>
</dbReference>
<organism evidence="3 4">
    <name type="scientific">Shinella pollutisoli</name>
    <dbReference type="NCBI Taxonomy" id="2250594"/>
    <lineage>
        <taxon>Bacteria</taxon>
        <taxon>Pseudomonadati</taxon>
        <taxon>Pseudomonadota</taxon>
        <taxon>Alphaproteobacteria</taxon>
        <taxon>Hyphomicrobiales</taxon>
        <taxon>Rhizobiaceae</taxon>
        <taxon>Shinella</taxon>
    </lineage>
</organism>
<dbReference type="InterPro" id="IPR025827">
    <property type="entry name" value="Zn_ribbon_recom_dom"/>
</dbReference>
<dbReference type="PROSITE" id="PS51736">
    <property type="entry name" value="RECOMBINASES_3"/>
    <property type="match status" value="1"/>
</dbReference>
<dbReference type="InterPro" id="IPR050639">
    <property type="entry name" value="SSR_resolvase"/>
</dbReference>